<feature type="compositionally biased region" description="Polar residues" evidence="2">
    <location>
        <begin position="386"/>
        <end position="395"/>
    </location>
</feature>
<dbReference type="STRING" id="1095629.A0A0C9XN33"/>
<dbReference type="CDD" id="cd12193">
    <property type="entry name" value="bZIP_GCN4"/>
    <property type="match status" value="1"/>
</dbReference>
<proteinExistence type="predicted"/>
<name>A0A0C9XN33_9AGAR</name>
<evidence type="ECO:0000256" key="2">
    <source>
        <dbReference type="SAM" id="MobiDB-lite"/>
    </source>
</evidence>
<keyword evidence="1" id="KW-0175">Coiled coil</keyword>
<feature type="region of interest" description="Disordered" evidence="2">
    <location>
        <begin position="376"/>
        <end position="395"/>
    </location>
</feature>
<gene>
    <name evidence="4" type="ORF">K443DRAFT_681529</name>
</gene>
<feature type="compositionally biased region" description="Low complexity" evidence="2">
    <location>
        <begin position="405"/>
        <end position="438"/>
    </location>
</feature>
<evidence type="ECO:0000313" key="4">
    <source>
        <dbReference type="EMBL" id="KIJ97442.1"/>
    </source>
</evidence>
<dbReference type="GO" id="GO:0003700">
    <property type="term" value="F:DNA-binding transcription factor activity"/>
    <property type="evidence" value="ECO:0007669"/>
    <property type="project" value="InterPro"/>
</dbReference>
<dbReference type="PROSITE" id="PS50217">
    <property type="entry name" value="BZIP"/>
    <property type="match status" value="1"/>
</dbReference>
<dbReference type="PROSITE" id="PS00036">
    <property type="entry name" value="BZIP_BASIC"/>
    <property type="match status" value="1"/>
</dbReference>
<dbReference type="SUPFAM" id="SSF57959">
    <property type="entry name" value="Leucine zipper domain"/>
    <property type="match status" value="1"/>
</dbReference>
<organism evidence="4 5">
    <name type="scientific">Laccaria amethystina LaAM-08-1</name>
    <dbReference type="NCBI Taxonomy" id="1095629"/>
    <lineage>
        <taxon>Eukaryota</taxon>
        <taxon>Fungi</taxon>
        <taxon>Dikarya</taxon>
        <taxon>Basidiomycota</taxon>
        <taxon>Agaricomycotina</taxon>
        <taxon>Agaricomycetes</taxon>
        <taxon>Agaricomycetidae</taxon>
        <taxon>Agaricales</taxon>
        <taxon>Agaricineae</taxon>
        <taxon>Hydnangiaceae</taxon>
        <taxon>Laccaria</taxon>
    </lineage>
</organism>
<dbReference type="EMBL" id="KN838693">
    <property type="protein sequence ID" value="KIJ97442.1"/>
    <property type="molecule type" value="Genomic_DNA"/>
</dbReference>
<feature type="region of interest" description="Disordered" evidence="2">
    <location>
        <begin position="1"/>
        <end position="26"/>
    </location>
</feature>
<feature type="compositionally biased region" description="Low complexity" evidence="2">
    <location>
        <begin position="48"/>
        <end position="60"/>
    </location>
</feature>
<dbReference type="Gene3D" id="3.30.160.60">
    <property type="entry name" value="Classic Zinc Finger"/>
    <property type="match status" value="1"/>
</dbReference>
<dbReference type="InterPro" id="IPR046347">
    <property type="entry name" value="bZIP_sf"/>
</dbReference>
<protein>
    <recommendedName>
        <fullName evidence="3">BZIP domain-containing protein</fullName>
    </recommendedName>
</protein>
<dbReference type="HOGENOM" id="CLU_509116_0_0_1"/>
<reference evidence="4 5" key="1">
    <citation type="submission" date="2014-04" db="EMBL/GenBank/DDBJ databases">
        <authorList>
            <consortium name="DOE Joint Genome Institute"/>
            <person name="Kuo A."/>
            <person name="Kohler A."/>
            <person name="Nagy L.G."/>
            <person name="Floudas D."/>
            <person name="Copeland A."/>
            <person name="Barry K.W."/>
            <person name="Cichocki N."/>
            <person name="Veneault-Fourrey C."/>
            <person name="LaButti K."/>
            <person name="Lindquist E.A."/>
            <person name="Lipzen A."/>
            <person name="Lundell T."/>
            <person name="Morin E."/>
            <person name="Murat C."/>
            <person name="Sun H."/>
            <person name="Tunlid A."/>
            <person name="Henrissat B."/>
            <person name="Grigoriev I.V."/>
            <person name="Hibbett D.S."/>
            <person name="Martin F."/>
            <person name="Nordberg H.P."/>
            <person name="Cantor M.N."/>
            <person name="Hua S.X."/>
        </authorList>
    </citation>
    <scope>NUCLEOTIDE SEQUENCE [LARGE SCALE GENOMIC DNA]</scope>
    <source>
        <strain evidence="4 5">LaAM-08-1</strain>
    </source>
</reference>
<feature type="region of interest" description="Disordered" evidence="2">
    <location>
        <begin position="403"/>
        <end position="475"/>
    </location>
</feature>
<feature type="compositionally biased region" description="Polar residues" evidence="2">
    <location>
        <begin position="1"/>
        <end position="22"/>
    </location>
</feature>
<feature type="domain" description="BZIP" evidence="3">
    <location>
        <begin position="513"/>
        <end position="564"/>
    </location>
</feature>
<dbReference type="OrthoDB" id="2257100at2759"/>
<evidence type="ECO:0000313" key="5">
    <source>
        <dbReference type="Proteomes" id="UP000054477"/>
    </source>
</evidence>
<accession>A0A0C9XN33</accession>
<dbReference type="SMART" id="SM00338">
    <property type="entry name" value="BRLZ"/>
    <property type="match status" value="1"/>
</dbReference>
<dbReference type="AlphaFoldDB" id="A0A0C9XN33"/>
<reference evidence="5" key="2">
    <citation type="submission" date="2015-01" db="EMBL/GenBank/DDBJ databases">
        <title>Evolutionary Origins and Diversification of the Mycorrhizal Mutualists.</title>
        <authorList>
            <consortium name="DOE Joint Genome Institute"/>
            <consortium name="Mycorrhizal Genomics Consortium"/>
            <person name="Kohler A."/>
            <person name="Kuo A."/>
            <person name="Nagy L.G."/>
            <person name="Floudas D."/>
            <person name="Copeland A."/>
            <person name="Barry K.W."/>
            <person name="Cichocki N."/>
            <person name="Veneault-Fourrey C."/>
            <person name="LaButti K."/>
            <person name="Lindquist E.A."/>
            <person name="Lipzen A."/>
            <person name="Lundell T."/>
            <person name="Morin E."/>
            <person name="Murat C."/>
            <person name="Riley R."/>
            <person name="Ohm R."/>
            <person name="Sun H."/>
            <person name="Tunlid A."/>
            <person name="Henrissat B."/>
            <person name="Grigoriev I.V."/>
            <person name="Hibbett D.S."/>
            <person name="Martin F."/>
        </authorList>
    </citation>
    <scope>NUCLEOTIDE SEQUENCE [LARGE SCALE GENOMIC DNA]</scope>
    <source>
        <strain evidence="5">LaAM-08-1</strain>
    </source>
</reference>
<dbReference type="Proteomes" id="UP000054477">
    <property type="component" value="Unassembled WGS sequence"/>
</dbReference>
<dbReference type="Pfam" id="PF07716">
    <property type="entry name" value="bZIP_2"/>
    <property type="match status" value="1"/>
</dbReference>
<dbReference type="InterPro" id="IPR004827">
    <property type="entry name" value="bZIP"/>
</dbReference>
<evidence type="ECO:0000256" key="1">
    <source>
        <dbReference type="SAM" id="Coils"/>
    </source>
</evidence>
<evidence type="ECO:0000259" key="3">
    <source>
        <dbReference type="PROSITE" id="PS50217"/>
    </source>
</evidence>
<feature type="region of interest" description="Disordered" evidence="2">
    <location>
        <begin position="41"/>
        <end position="94"/>
    </location>
</feature>
<keyword evidence="5" id="KW-1185">Reference proteome</keyword>
<sequence length="578" mass="63135">MFATSASNGTLRVSPAASTGITPSHMVEEDDDYSVVMVTAHWSPPSSPSLSPLSEAPSSPGVEVVVKSELTSSPNFRPSRLPSKVPTSPDPKTVVSTKAAIPLSSNNTYSYHRQDVPNIVNASAFTSSPASRTIGHLPNSLETNNVSSSNSPLLHDVLSHSPRRPPASNKVFSSSKDLAAHYGIPQILPPAPRTVPSRLYITPSSPEPAPSAISEFMSMQQNYLNMLSQKPTDTSMTAESEPAQPAVAAADMAPPDIMEDAIKVIADYMASPEFKSLNSFEHSSSVDMQALLTSPLDEPLPYPHLTSPLSAVPGLIHDTYESPFGESPFEDFLMTPVVPLDRRRENNMLSGYIEDMDYDSGPLFDDPATALLKEAEQAKPEVPSQPEFSSLYTMSPESPAFDTFRSPSLYPSPRLPSSLSSFPSPAPSSSSLPSASTSARRRSIATGTRKGLTPESLVPLDAPTQPRKYMSPSATSRKDLPAIFARKRSRSQAFEGDDELAEEEQLGPNATEKEQIEWKRRQNTLAARKSRKRKLLHQQELEESVERLTQEKEVWRTRALTLRQLLHSHGVPFNEFQD</sequence>
<feature type="coiled-coil region" evidence="1">
    <location>
        <begin position="531"/>
        <end position="558"/>
    </location>
</feature>